<reference evidence="1" key="1">
    <citation type="submission" date="2014-12" db="EMBL/GenBank/DDBJ databases">
        <title>Insight into the proteome of Arion vulgaris.</title>
        <authorList>
            <person name="Aradska J."/>
            <person name="Bulat T."/>
            <person name="Smidak R."/>
            <person name="Sarate P."/>
            <person name="Gangsoo J."/>
            <person name="Sialana F."/>
            <person name="Bilban M."/>
            <person name="Lubec G."/>
        </authorList>
    </citation>
    <scope>NUCLEOTIDE SEQUENCE</scope>
    <source>
        <tissue evidence="1">Skin</tissue>
    </source>
</reference>
<dbReference type="AlphaFoldDB" id="A0A0B6ZR38"/>
<dbReference type="EMBL" id="HACG01023977">
    <property type="protein sequence ID" value="CEK70842.1"/>
    <property type="molecule type" value="Transcribed_RNA"/>
</dbReference>
<name>A0A0B6ZR38_9EUPU</name>
<sequence>KKSPRSYQIHSEMFNQTSSSRKGAVLKLIIMAWRNKHLPKTEGMHSLSPS</sequence>
<accession>A0A0B6ZR38</accession>
<feature type="non-terminal residue" evidence="1">
    <location>
        <position position="1"/>
    </location>
</feature>
<proteinExistence type="predicted"/>
<gene>
    <name evidence="1" type="primary">ORF75862</name>
</gene>
<organism evidence="1">
    <name type="scientific">Arion vulgaris</name>
    <dbReference type="NCBI Taxonomy" id="1028688"/>
    <lineage>
        <taxon>Eukaryota</taxon>
        <taxon>Metazoa</taxon>
        <taxon>Spiralia</taxon>
        <taxon>Lophotrochozoa</taxon>
        <taxon>Mollusca</taxon>
        <taxon>Gastropoda</taxon>
        <taxon>Heterobranchia</taxon>
        <taxon>Euthyneura</taxon>
        <taxon>Panpulmonata</taxon>
        <taxon>Eupulmonata</taxon>
        <taxon>Stylommatophora</taxon>
        <taxon>Helicina</taxon>
        <taxon>Arionoidea</taxon>
        <taxon>Arionidae</taxon>
        <taxon>Arion</taxon>
    </lineage>
</organism>
<protein>
    <submittedName>
        <fullName evidence="1">Uncharacterized protein</fullName>
    </submittedName>
</protein>
<evidence type="ECO:0000313" key="1">
    <source>
        <dbReference type="EMBL" id="CEK70842.1"/>
    </source>
</evidence>